<evidence type="ECO:0000313" key="1">
    <source>
        <dbReference type="EMBL" id="QDH87493.1"/>
    </source>
</evidence>
<gene>
    <name evidence="1" type="ORF">H2Rhizo316672_000002</name>
</gene>
<organism evidence="1">
    <name type="scientific">Leviviridae sp</name>
    <dbReference type="NCBI Taxonomy" id="2027243"/>
    <lineage>
        <taxon>Viruses</taxon>
        <taxon>Riboviria</taxon>
        <taxon>Orthornavirae</taxon>
        <taxon>Lenarviricota</taxon>
        <taxon>Leviviricetes</taxon>
        <taxon>Norzivirales</taxon>
        <taxon>Fiersviridae</taxon>
    </lineage>
</organism>
<name>A0A514D1K6_9VIRU</name>
<sequence length="59" mass="6102">MTEDGCCTVQQGAVIADIGLRWSLNQPSTLVDDVVALLQGIVMDPAFKAALVTGTLPSA</sequence>
<dbReference type="EMBL" id="MN033408">
    <property type="protein sequence ID" value="QDH87493.1"/>
    <property type="molecule type" value="Genomic_RNA"/>
</dbReference>
<protein>
    <submittedName>
        <fullName evidence="1">Uncharacterized protein</fullName>
    </submittedName>
</protein>
<proteinExistence type="predicted"/>
<accession>A0A514D1K6</accession>
<reference evidence="1" key="1">
    <citation type="submission" date="2019-05" db="EMBL/GenBank/DDBJ databases">
        <title>Metatranscriptomic reconstruction reveals RNA viruses with the potential to shape carbon cycling in soil.</title>
        <authorList>
            <person name="Starr E.P."/>
            <person name="Nuccio E."/>
            <person name="Pett-Ridge J."/>
            <person name="Banfield J.F."/>
            <person name="Firestone M.K."/>
        </authorList>
    </citation>
    <scope>NUCLEOTIDE SEQUENCE</scope>
    <source>
        <strain evidence="1">H2_Rhizo_31_scaffold_6672</strain>
    </source>
</reference>